<dbReference type="EMBL" id="GL832969">
    <property type="protein sequence ID" value="EGD74476.1"/>
    <property type="molecule type" value="Genomic_DNA"/>
</dbReference>
<protein>
    <submittedName>
        <fullName evidence="2">Uncharacterized protein</fullName>
    </submittedName>
</protein>
<keyword evidence="1" id="KW-1133">Transmembrane helix</keyword>
<reference evidence="2" key="1">
    <citation type="submission" date="2009-08" db="EMBL/GenBank/DDBJ databases">
        <title>Annotation of Salpingoeca rosetta.</title>
        <authorList>
            <consortium name="The Broad Institute Genome Sequencing Platform"/>
            <person name="Russ C."/>
            <person name="Cuomo C."/>
            <person name="Burger G."/>
            <person name="Gray M.W."/>
            <person name="Holland P.W.H."/>
            <person name="King N."/>
            <person name="Lang F.B.F."/>
            <person name="Roger A.J."/>
            <person name="Ruiz-Trillo I."/>
            <person name="Young S.K."/>
            <person name="Zeng Q."/>
            <person name="Gargeya S."/>
            <person name="Alvarado L."/>
            <person name="Berlin A."/>
            <person name="Chapman S.B."/>
            <person name="Chen Z."/>
            <person name="Freedman E."/>
            <person name="Gellesch M."/>
            <person name="Goldberg J."/>
            <person name="Griggs A."/>
            <person name="Gujja S."/>
            <person name="Heilman E."/>
            <person name="Heiman D."/>
            <person name="Howarth C."/>
            <person name="Mehta T."/>
            <person name="Neiman D."/>
            <person name="Pearson M."/>
            <person name="Roberts A."/>
            <person name="Saif S."/>
            <person name="Shea T."/>
            <person name="Shenoy N."/>
            <person name="Sisk P."/>
            <person name="Stolte C."/>
            <person name="Sykes S."/>
            <person name="White J."/>
            <person name="Yandava C."/>
            <person name="Haas B."/>
            <person name="Nusbaum C."/>
            <person name="Birren B."/>
        </authorList>
    </citation>
    <scope>NUCLEOTIDE SEQUENCE [LARGE SCALE GENOMIC DNA]</scope>
    <source>
        <strain evidence="2">ATCC 50818</strain>
    </source>
</reference>
<accession>F2UCY1</accession>
<dbReference type="Proteomes" id="UP000007799">
    <property type="component" value="Unassembled WGS sequence"/>
</dbReference>
<dbReference type="InParanoid" id="F2UCY1"/>
<dbReference type="RefSeq" id="XP_004992733.1">
    <property type="nucleotide sequence ID" value="XM_004992676.1"/>
</dbReference>
<gene>
    <name evidence="2" type="ORF">PTSG_05840</name>
</gene>
<keyword evidence="3" id="KW-1185">Reference proteome</keyword>
<dbReference type="GeneID" id="16073304"/>
<name>F2UCY1_SALR5</name>
<evidence type="ECO:0000313" key="2">
    <source>
        <dbReference type="EMBL" id="EGD74476.1"/>
    </source>
</evidence>
<keyword evidence="1" id="KW-0472">Membrane</keyword>
<evidence type="ECO:0000256" key="1">
    <source>
        <dbReference type="SAM" id="Phobius"/>
    </source>
</evidence>
<evidence type="ECO:0000313" key="3">
    <source>
        <dbReference type="Proteomes" id="UP000007799"/>
    </source>
</evidence>
<feature type="transmembrane region" description="Helical" evidence="1">
    <location>
        <begin position="57"/>
        <end position="84"/>
    </location>
</feature>
<dbReference type="AlphaFoldDB" id="F2UCY1"/>
<proteinExistence type="predicted"/>
<organism evidence="3">
    <name type="scientific">Salpingoeca rosetta (strain ATCC 50818 / BSB-021)</name>
    <dbReference type="NCBI Taxonomy" id="946362"/>
    <lineage>
        <taxon>Eukaryota</taxon>
        <taxon>Choanoflagellata</taxon>
        <taxon>Craspedida</taxon>
        <taxon>Salpingoecidae</taxon>
        <taxon>Salpingoeca</taxon>
    </lineage>
</organism>
<keyword evidence="1" id="KW-0812">Transmembrane</keyword>
<dbReference type="KEGG" id="sre:PTSG_05840"/>
<sequence>MGVGDFLSKSELSFIKEGDGTRMLPDLDSLKSPFVSLAGSVIDGFDDLSTSVKKSGMYFAIGLASAGLFIGCGIVVSTVLGAYLQQQEVFVPKHKKSRPSHDDNRTARR</sequence>